<evidence type="ECO:0000313" key="1">
    <source>
        <dbReference type="EMBL" id="MYM96066.1"/>
    </source>
</evidence>
<evidence type="ECO:0000313" key="2">
    <source>
        <dbReference type="Proteomes" id="UP000447355"/>
    </source>
</evidence>
<protein>
    <recommendedName>
        <fullName evidence="3">HNH endonuclease</fullName>
    </recommendedName>
</protein>
<dbReference type="Gene3D" id="1.10.30.50">
    <property type="match status" value="1"/>
</dbReference>
<organism evidence="1 2">
    <name type="scientific">Duganella vulcania</name>
    <dbReference type="NCBI Taxonomy" id="2692166"/>
    <lineage>
        <taxon>Bacteria</taxon>
        <taxon>Pseudomonadati</taxon>
        <taxon>Pseudomonadota</taxon>
        <taxon>Betaproteobacteria</taxon>
        <taxon>Burkholderiales</taxon>
        <taxon>Oxalobacteraceae</taxon>
        <taxon>Telluria group</taxon>
        <taxon>Duganella</taxon>
    </lineage>
</organism>
<evidence type="ECO:0008006" key="3">
    <source>
        <dbReference type="Google" id="ProtNLM"/>
    </source>
</evidence>
<sequence>MLINIADVWEDAETDHKTYVDKVISHYLETNAGKYKHLSGHAFGMFLTTNSTEFALGKPPALQKIIVVAAAALKGLSDADQAAFLADAKLVFDYGAFCAKNLSPWSAYKLCAKARYSICPYCQQSFSFTVQKPKGGAFRPTLDHYYPKGKYPYLALSLHNLVPSCYSCNSSLKTTKDFYKKKHLHPFFDAEEIGFTWDIDSYLRQRAVGKSDFGLTLQFDKRSASARNSADTFLLNERFVGHHGMLEVFVQTIQHWKENPILNPKVSNKGFRFHFSEQHALGFDKENYKNEMLGKIKLDLYNSLIEWNKTGKP</sequence>
<reference evidence="1" key="1">
    <citation type="submission" date="2019-12" db="EMBL/GenBank/DDBJ databases">
        <title>Novel species isolated from a subtropical stream in China.</title>
        <authorList>
            <person name="Lu H."/>
        </authorList>
    </citation>
    <scope>NUCLEOTIDE SEQUENCE [LARGE SCALE GENOMIC DNA]</scope>
    <source>
        <strain evidence="1">FT81W</strain>
    </source>
</reference>
<dbReference type="EMBL" id="WWCX01000038">
    <property type="protein sequence ID" value="MYM96066.1"/>
    <property type="molecule type" value="Genomic_DNA"/>
</dbReference>
<comment type="caution">
    <text evidence="1">The sequence shown here is derived from an EMBL/GenBank/DDBJ whole genome shotgun (WGS) entry which is preliminary data.</text>
</comment>
<gene>
    <name evidence="1" type="ORF">GTP90_19575</name>
</gene>
<dbReference type="RefSeq" id="WP_161085141.1">
    <property type="nucleotide sequence ID" value="NZ_WWCX01000038.1"/>
</dbReference>
<dbReference type="Proteomes" id="UP000447355">
    <property type="component" value="Unassembled WGS sequence"/>
</dbReference>
<dbReference type="AlphaFoldDB" id="A0A845GS57"/>
<proteinExistence type="predicted"/>
<accession>A0A845GS57</accession>
<name>A0A845GS57_9BURK</name>